<name>A0A418LW38_9BACT</name>
<keyword evidence="2" id="KW-1185">Reference proteome</keyword>
<protein>
    <submittedName>
        <fullName evidence="1">Uncharacterized protein</fullName>
    </submittedName>
</protein>
<proteinExistence type="predicted"/>
<comment type="caution">
    <text evidence="1">The sequence shown here is derived from an EMBL/GenBank/DDBJ whole genome shotgun (WGS) entry which is preliminary data.</text>
</comment>
<evidence type="ECO:0000313" key="2">
    <source>
        <dbReference type="Proteomes" id="UP000283523"/>
    </source>
</evidence>
<gene>
    <name evidence="1" type="ORF">DYU11_31995</name>
</gene>
<dbReference type="Proteomes" id="UP000283523">
    <property type="component" value="Unassembled WGS sequence"/>
</dbReference>
<dbReference type="AlphaFoldDB" id="A0A418LW38"/>
<accession>A0A418LW38</accession>
<sequence length="174" mass="20029">MGNDSDEHNYFSVKRLTVDYTPPFKFTRKTMKSLLLTGFAWLLALVCLAQAKTTKSMETETALKKKIALACKLTDKDQIKRMNELHQTLFKKVSRAVEHTKSYELVFQGTDSAIIGDLAEFIKFERLCCPWLVLHLTFQPEEGPISLEMGDSVETKEMVYLVMELDKLDKRTVR</sequence>
<evidence type="ECO:0000313" key="1">
    <source>
        <dbReference type="EMBL" id="RIV17474.1"/>
    </source>
</evidence>
<organism evidence="1 2">
    <name type="scientific">Fibrisoma montanum</name>
    <dbReference type="NCBI Taxonomy" id="2305895"/>
    <lineage>
        <taxon>Bacteria</taxon>
        <taxon>Pseudomonadati</taxon>
        <taxon>Bacteroidota</taxon>
        <taxon>Cytophagia</taxon>
        <taxon>Cytophagales</taxon>
        <taxon>Spirosomataceae</taxon>
        <taxon>Fibrisoma</taxon>
    </lineage>
</organism>
<dbReference type="EMBL" id="QXED01000018">
    <property type="protein sequence ID" value="RIV17474.1"/>
    <property type="molecule type" value="Genomic_DNA"/>
</dbReference>
<reference evidence="1 2" key="1">
    <citation type="submission" date="2018-08" db="EMBL/GenBank/DDBJ databases">
        <title>Fibrisoma montanum sp. nov., isolated from Danxia mountain soil.</title>
        <authorList>
            <person name="Huang Y."/>
        </authorList>
    </citation>
    <scope>NUCLEOTIDE SEQUENCE [LARGE SCALE GENOMIC DNA]</scope>
    <source>
        <strain evidence="1 2">HYT19</strain>
    </source>
</reference>